<feature type="region of interest" description="Disordered" evidence="1">
    <location>
        <begin position="98"/>
        <end position="141"/>
    </location>
</feature>
<evidence type="ECO:0000259" key="2">
    <source>
        <dbReference type="Pfam" id="PF00462"/>
    </source>
</evidence>
<dbReference type="EMBL" id="KV460337">
    <property type="protein sequence ID" value="OBT91297.2"/>
    <property type="molecule type" value="Genomic_DNA"/>
</dbReference>
<dbReference type="AlphaFoldDB" id="A0A1B8G631"/>
<dbReference type="STRING" id="342668.A0A1B8G631"/>
<accession>A0A1B8G631</accession>
<dbReference type="GeneID" id="28844089"/>
<evidence type="ECO:0000313" key="4">
    <source>
        <dbReference type="Proteomes" id="UP000091956"/>
    </source>
</evidence>
<feature type="compositionally biased region" description="Gly residues" evidence="1">
    <location>
        <begin position="48"/>
        <end position="59"/>
    </location>
</feature>
<proteinExistence type="predicted"/>
<dbReference type="PRINTS" id="PR00160">
    <property type="entry name" value="GLUTAREDOXIN"/>
</dbReference>
<dbReference type="Proteomes" id="UP000091956">
    <property type="component" value="Unassembled WGS sequence"/>
</dbReference>
<dbReference type="InterPro" id="IPR002109">
    <property type="entry name" value="Glutaredoxin"/>
</dbReference>
<dbReference type="Pfam" id="PF00462">
    <property type="entry name" value="Glutaredoxin"/>
    <property type="match status" value="1"/>
</dbReference>
<dbReference type="GO" id="GO:0015038">
    <property type="term" value="F:glutathione disulfide oxidoreductase activity"/>
    <property type="evidence" value="ECO:0007669"/>
    <property type="project" value="TreeGrafter"/>
</dbReference>
<dbReference type="GO" id="GO:0034599">
    <property type="term" value="P:cellular response to oxidative stress"/>
    <property type="evidence" value="ECO:0007669"/>
    <property type="project" value="TreeGrafter"/>
</dbReference>
<dbReference type="SUPFAM" id="SSF52833">
    <property type="entry name" value="Thioredoxin-like"/>
    <property type="match status" value="1"/>
</dbReference>
<dbReference type="GO" id="GO:0005796">
    <property type="term" value="C:Golgi lumen"/>
    <property type="evidence" value="ECO:0007669"/>
    <property type="project" value="TreeGrafter"/>
</dbReference>
<gene>
    <name evidence="3" type="ORF">VE01_10703</name>
</gene>
<dbReference type="InterPro" id="IPR036249">
    <property type="entry name" value="Thioredoxin-like_sf"/>
</dbReference>
<dbReference type="GO" id="GO:0000324">
    <property type="term" value="C:fungal-type vacuole"/>
    <property type="evidence" value="ECO:0007669"/>
    <property type="project" value="TreeGrafter"/>
</dbReference>
<dbReference type="InterPro" id="IPR014025">
    <property type="entry name" value="Glutaredoxin_subgr"/>
</dbReference>
<dbReference type="PANTHER" id="PTHR45694:SF5">
    <property type="entry name" value="GLUTAREDOXIN 2"/>
    <property type="match status" value="1"/>
</dbReference>
<feature type="non-terminal residue" evidence="3">
    <location>
        <position position="264"/>
    </location>
</feature>
<dbReference type="Gene3D" id="3.40.30.10">
    <property type="entry name" value="Glutaredoxin"/>
    <property type="match status" value="1"/>
</dbReference>
<reference evidence="3 4" key="1">
    <citation type="submission" date="2016-03" db="EMBL/GenBank/DDBJ databases">
        <title>Comparative genomics of Pseudogymnoascus destructans, the fungus causing white-nose syndrome of bats.</title>
        <authorList>
            <person name="Palmer J.M."/>
            <person name="Drees K.P."/>
            <person name="Foster J.T."/>
            <person name="Lindner D.L."/>
        </authorList>
    </citation>
    <scope>NUCLEOTIDE SEQUENCE [LARGE SCALE GENOMIC DNA]</scope>
    <source>
        <strain evidence="3 4">UAMH 10579</strain>
    </source>
</reference>
<evidence type="ECO:0000256" key="1">
    <source>
        <dbReference type="SAM" id="MobiDB-lite"/>
    </source>
</evidence>
<organism evidence="3 4">
    <name type="scientific">Pseudogymnoascus verrucosus</name>
    <dbReference type="NCBI Taxonomy" id="342668"/>
    <lineage>
        <taxon>Eukaryota</taxon>
        <taxon>Fungi</taxon>
        <taxon>Dikarya</taxon>
        <taxon>Ascomycota</taxon>
        <taxon>Pezizomycotina</taxon>
        <taxon>Leotiomycetes</taxon>
        <taxon>Thelebolales</taxon>
        <taxon>Thelebolaceae</taxon>
        <taxon>Pseudogymnoascus</taxon>
    </lineage>
</organism>
<dbReference type="GO" id="GO:0005801">
    <property type="term" value="C:cis-Golgi network"/>
    <property type="evidence" value="ECO:0007669"/>
    <property type="project" value="TreeGrafter"/>
</dbReference>
<protein>
    <recommendedName>
        <fullName evidence="2">Glutaredoxin domain-containing protein</fullName>
    </recommendedName>
</protein>
<sequence>MAPRRNRLLFVLVLTAVVGILYLTSSSRAVATHDFYARTRSRLETDGKGGSGSTSGSGSGSSLDKITPQRKASGGGDDDEVAEAMSRRLMDAEVAAKEMANKKAPTRESVMGDDGGVAGDKDKGKIGKLSGKQGKAEGQKVVTPPKEIVKDSGKGAKDRNVAGRKKYPIAEEGKTVVKEEEKVDDSDEAVTVEMNSILKMSPIIIFSKSYCGFSRKAKQILLTKYLITPTPYVVELDKHPLGPALQARLATMTGRKTVPNVLVK</sequence>
<dbReference type="PROSITE" id="PS51354">
    <property type="entry name" value="GLUTAREDOXIN_2"/>
    <property type="match status" value="1"/>
</dbReference>
<reference evidence="4" key="2">
    <citation type="journal article" date="2018" name="Nat. Commun.">
        <title>Extreme sensitivity to ultraviolet light in the fungal pathogen causing white-nose syndrome of bats.</title>
        <authorList>
            <person name="Palmer J.M."/>
            <person name="Drees K.P."/>
            <person name="Foster J.T."/>
            <person name="Lindner D.L."/>
        </authorList>
    </citation>
    <scope>NUCLEOTIDE SEQUENCE [LARGE SCALE GENOMIC DNA]</scope>
    <source>
        <strain evidence="4">UAMH 10579</strain>
    </source>
</reference>
<evidence type="ECO:0000313" key="3">
    <source>
        <dbReference type="EMBL" id="OBT91297.2"/>
    </source>
</evidence>
<feature type="region of interest" description="Disordered" evidence="1">
    <location>
        <begin position="43"/>
        <end position="81"/>
    </location>
</feature>
<dbReference type="PANTHER" id="PTHR45694">
    <property type="entry name" value="GLUTAREDOXIN 2"/>
    <property type="match status" value="1"/>
</dbReference>
<feature type="domain" description="Glutaredoxin" evidence="2">
    <location>
        <begin position="203"/>
        <end position="263"/>
    </location>
</feature>
<dbReference type="RefSeq" id="XP_018125030.2">
    <property type="nucleotide sequence ID" value="XM_018280095.2"/>
</dbReference>
<keyword evidence="4" id="KW-1185">Reference proteome</keyword>
<name>A0A1B8G631_9PEZI</name>